<dbReference type="InterPro" id="IPR001789">
    <property type="entry name" value="Sig_transdc_resp-reg_receiver"/>
</dbReference>
<dbReference type="OrthoDB" id="236568at2"/>
<evidence type="ECO:0000313" key="5">
    <source>
        <dbReference type="EMBL" id="QDT08165.1"/>
    </source>
</evidence>
<dbReference type="PANTHER" id="PTHR44591">
    <property type="entry name" value="STRESS RESPONSE REGULATOR PROTEIN 1"/>
    <property type="match status" value="1"/>
</dbReference>
<dbReference type="GO" id="GO:0000160">
    <property type="term" value="P:phosphorelay signal transduction system"/>
    <property type="evidence" value="ECO:0007669"/>
    <property type="project" value="InterPro"/>
</dbReference>
<sequence>MTDKTVLVIDDSATIRKLVDTHLTPAGYRVVLAPNAEDGVRLAGECSPDLILLDHQLPGTTGYDVCCKLVEIPELRSIPVVISSTLRKKAYAEYVDLDNVVDMLPKPYTEQLLLMTVANALETAAMVVTSQSQGSAVPEVINQQSEAELAGSLTCFGLRELLDFLNNGRKSGVLEVEADRARIRFHLDKGRIQGVYGSGMDPDDIEKIVSQLPDSLSSLAPVLRMTMSGRSCAEVDGFVQLLDQKVLDPRLMTKLLRFQASMLVQLAFEQNLNAFRFELGHSQNALHKNLPLDISLLALLVEAAMCSDDPQATSGQNQSYVRRAIRGQNLDRAGLPARHMKILNLLSDPKSHAEIQRELGWSETEVRQVLRGFVMAELVEIRSQVVAGNFVVFEPNAAAAQNLRAELEASDNRYAGKVVRDKLALQLVLKRSIPHTLAFAADDDMACQLIAHLFSTSNPKAANVKRIALLGDADAHAIDWNDRVGFTPDDVLQRPCTAELLFRSMDRLFDDGAEQAQHETEAQENETQHAPPLSAGDSDANSPIATSSFTALPTGVEA</sequence>
<dbReference type="SMART" id="SM00448">
    <property type="entry name" value="REC"/>
    <property type="match status" value="1"/>
</dbReference>
<dbReference type="RefSeq" id="WP_145415756.1">
    <property type="nucleotide sequence ID" value="NZ_CP036526.1"/>
</dbReference>
<dbReference type="Pfam" id="PF00072">
    <property type="entry name" value="Response_reg"/>
    <property type="match status" value="1"/>
</dbReference>
<dbReference type="Gene3D" id="3.40.50.2300">
    <property type="match status" value="1"/>
</dbReference>
<feature type="modified residue" description="4-aspartylphosphate" evidence="2">
    <location>
        <position position="54"/>
    </location>
</feature>
<feature type="domain" description="Response regulatory" evidence="4">
    <location>
        <begin position="5"/>
        <end position="121"/>
    </location>
</feature>
<feature type="region of interest" description="Disordered" evidence="3">
    <location>
        <begin position="515"/>
        <end position="558"/>
    </location>
</feature>
<dbReference type="PROSITE" id="PS50110">
    <property type="entry name" value="RESPONSE_REGULATORY"/>
    <property type="match status" value="1"/>
</dbReference>
<dbReference type="AlphaFoldDB" id="A0A517NM03"/>
<dbReference type="InterPro" id="IPR011006">
    <property type="entry name" value="CheY-like_superfamily"/>
</dbReference>
<evidence type="ECO:0000256" key="3">
    <source>
        <dbReference type="SAM" id="MobiDB-lite"/>
    </source>
</evidence>
<dbReference type="InterPro" id="IPR025497">
    <property type="entry name" value="PatA-like_N"/>
</dbReference>
<gene>
    <name evidence="5" type="primary">afsQ1</name>
    <name evidence="5" type="ORF">K239x_00970</name>
</gene>
<organism evidence="5 6">
    <name type="scientific">Stieleria marina</name>
    <dbReference type="NCBI Taxonomy" id="1930275"/>
    <lineage>
        <taxon>Bacteria</taxon>
        <taxon>Pseudomonadati</taxon>
        <taxon>Planctomycetota</taxon>
        <taxon>Planctomycetia</taxon>
        <taxon>Pirellulales</taxon>
        <taxon>Pirellulaceae</taxon>
        <taxon>Stieleria</taxon>
    </lineage>
</organism>
<dbReference type="PANTHER" id="PTHR44591:SF3">
    <property type="entry name" value="RESPONSE REGULATORY DOMAIN-CONTAINING PROTEIN"/>
    <property type="match status" value="1"/>
</dbReference>
<reference evidence="5 6" key="1">
    <citation type="submission" date="2019-02" db="EMBL/GenBank/DDBJ databases">
        <title>Deep-cultivation of Planctomycetes and their phenomic and genomic characterization uncovers novel biology.</title>
        <authorList>
            <person name="Wiegand S."/>
            <person name="Jogler M."/>
            <person name="Boedeker C."/>
            <person name="Pinto D."/>
            <person name="Vollmers J."/>
            <person name="Rivas-Marin E."/>
            <person name="Kohn T."/>
            <person name="Peeters S.H."/>
            <person name="Heuer A."/>
            <person name="Rast P."/>
            <person name="Oberbeckmann S."/>
            <person name="Bunk B."/>
            <person name="Jeske O."/>
            <person name="Meyerdierks A."/>
            <person name="Storesund J.E."/>
            <person name="Kallscheuer N."/>
            <person name="Luecker S."/>
            <person name="Lage O.M."/>
            <person name="Pohl T."/>
            <person name="Merkel B.J."/>
            <person name="Hornburger P."/>
            <person name="Mueller R.-W."/>
            <person name="Bruemmer F."/>
            <person name="Labrenz M."/>
            <person name="Spormann A.M."/>
            <person name="Op den Camp H."/>
            <person name="Overmann J."/>
            <person name="Amann R."/>
            <person name="Jetten M.S.M."/>
            <person name="Mascher T."/>
            <person name="Medema M.H."/>
            <person name="Devos D.P."/>
            <person name="Kaster A.-K."/>
            <person name="Ovreas L."/>
            <person name="Rohde M."/>
            <person name="Galperin M.Y."/>
            <person name="Jogler C."/>
        </authorList>
    </citation>
    <scope>NUCLEOTIDE SEQUENCE [LARGE SCALE GENOMIC DNA]</scope>
    <source>
        <strain evidence="5 6">K23_9</strain>
    </source>
</reference>
<evidence type="ECO:0000256" key="2">
    <source>
        <dbReference type="PROSITE-ProRule" id="PRU00169"/>
    </source>
</evidence>
<feature type="compositionally biased region" description="Polar residues" evidence="3">
    <location>
        <begin position="539"/>
        <end position="551"/>
    </location>
</feature>
<keyword evidence="1 2" id="KW-0597">Phosphoprotein</keyword>
<keyword evidence="6" id="KW-1185">Reference proteome</keyword>
<evidence type="ECO:0000259" key="4">
    <source>
        <dbReference type="PROSITE" id="PS50110"/>
    </source>
</evidence>
<dbReference type="Pfam" id="PF14332">
    <property type="entry name" value="DUF4388"/>
    <property type="match status" value="1"/>
</dbReference>
<dbReference type="EMBL" id="CP036526">
    <property type="protein sequence ID" value="QDT08165.1"/>
    <property type="molecule type" value="Genomic_DNA"/>
</dbReference>
<proteinExistence type="predicted"/>
<evidence type="ECO:0000256" key="1">
    <source>
        <dbReference type="ARBA" id="ARBA00022553"/>
    </source>
</evidence>
<accession>A0A517NM03</accession>
<name>A0A517NM03_9BACT</name>
<protein>
    <submittedName>
        <fullName evidence="5">Transcriptional regulatory protein AfsQ1</fullName>
    </submittedName>
</protein>
<dbReference type="InterPro" id="IPR050595">
    <property type="entry name" value="Bact_response_regulator"/>
</dbReference>
<evidence type="ECO:0000313" key="6">
    <source>
        <dbReference type="Proteomes" id="UP000319817"/>
    </source>
</evidence>
<dbReference type="SUPFAM" id="SSF52172">
    <property type="entry name" value="CheY-like"/>
    <property type="match status" value="1"/>
</dbReference>
<dbReference type="Proteomes" id="UP000319817">
    <property type="component" value="Chromosome"/>
</dbReference>